<organism evidence="2 3">
    <name type="scientific">Schizopora paradoxa</name>
    <dbReference type="NCBI Taxonomy" id="27342"/>
    <lineage>
        <taxon>Eukaryota</taxon>
        <taxon>Fungi</taxon>
        <taxon>Dikarya</taxon>
        <taxon>Basidiomycota</taxon>
        <taxon>Agaricomycotina</taxon>
        <taxon>Agaricomycetes</taxon>
        <taxon>Hymenochaetales</taxon>
        <taxon>Schizoporaceae</taxon>
        <taxon>Schizopora</taxon>
    </lineage>
</organism>
<gene>
    <name evidence="2" type="ORF">SCHPADRAFT_995131</name>
</gene>
<dbReference type="Proteomes" id="UP000053477">
    <property type="component" value="Unassembled WGS sequence"/>
</dbReference>
<name>A0A0H2RWR9_9AGAM</name>
<evidence type="ECO:0000313" key="3">
    <source>
        <dbReference type="Proteomes" id="UP000053477"/>
    </source>
</evidence>
<proteinExistence type="predicted"/>
<feature type="region of interest" description="Disordered" evidence="1">
    <location>
        <begin position="67"/>
        <end position="90"/>
    </location>
</feature>
<dbReference type="AlphaFoldDB" id="A0A0H2RWR9"/>
<dbReference type="InParanoid" id="A0A0H2RWR9"/>
<reference evidence="2 3" key="1">
    <citation type="submission" date="2015-04" db="EMBL/GenBank/DDBJ databases">
        <title>Complete genome sequence of Schizopora paradoxa KUC8140, a cosmopolitan wood degrader in East Asia.</title>
        <authorList>
            <consortium name="DOE Joint Genome Institute"/>
            <person name="Min B."/>
            <person name="Park H."/>
            <person name="Jang Y."/>
            <person name="Kim J.-J."/>
            <person name="Kim K.H."/>
            <person name="Pangilinan J."/>
            <person name="Lipzen A."/>
            <person name="Riley R."/>
            <person name="Grigoriev I.V."/>
            <person name="Spatafora J.W."/>
            <person name="Choi I.-G."/>
        </authorList>
    </citation>
    <scope>NUCLEOTIDE SEQUENCE [LARGE SCALE GENOMIC DNA]</scope>
    <source>
        <strain evidence="2 3">KUC8140</strain>
    </source>
</reference>
<sequence>MVHIRLLTSMLSIQRLKPAKLETPIRTPTVPYFMKTFSENTMHLLENISMVIGETRKIFDEGYTTRFDSSDELNPRGMSEHQNESRWGTT</sequence>
<evidence type="ECO:0000313" key="2">
    <source>
        <dbReference type="EMBL" id="KLO16455.1"/>
    </source>
</evidence>
<keyword evidence="3" id="KW-1185">Reference proteome</keyword>
<evidence type="ECO:0000256" key="1">
    <source>
        <dbReference type="SAM" id="MobiDB-lite"/>
    </source>
</evidence>
<protein>
    <submittedName>
        <fullName evidence="2">Uncharacterized protein</fullName>
    </submittedName>
</protein>
<dbReference type="EMBL" id="KQ085916">
    <property type="protein sequence ID" value="KLO16455.1"/>
    <property type="molecule type" value="Genomic_DNA"/>
</dbReference>
<accession>A0A0H2RWR9</accession>